<dbReference type="AlphaFoldDB" id="A0A505IEA3"/>
<proteinExistence type="predicted"/>
<protein>
    <submittedName>
        <fullName evidence="1">Major Facilitator Superfamily protein</fullName>
    </submittedName>
</protein>
<accession>A0A505IEA3</accession>
<reference evidence="2" key="1">
    <citation type="submission" date="2018-10" db="EMBL/GenBank/DDBJ databases">
        <title>FDA dAtabase for Regulatory Grade micrObial Sequences (FDA-ARGOS): Supporting development and validation of Infectious Disease Dx tests.</title>
        <authorList>
            <person name="Kerrigan L."/>
            <person name="Tallon L."/>
            <person name="Sadzewicz L."/>
            <person name="Sengamalay N."/>
            <person name="Ott S."/>
            <person name="Godinez A."/>
            <person name="Nagaraj S."/>
            <person name="Vavikolanu K."/>
            <person name="Nadendla S."/>
            <person name="George J."/>
            <person name="Sichtig H."/>
        </authorList>
    </citation>
    <scope>NUCLEOTIDE SEQUENCE [LARGE SCALE GENOMIC DNA]</scope>
    <source>
        <strain evidence="2">FDAARGOS_311</strain>
    </source>
</reference>
<comment type="caution">
    <text evidence="1">The sequence shown here is derived from an EMBL/GenBank/DDBJ whole genome shotgun (WGS) entry which is preliminary data.</text>
</comment>
<dbReference type="Proteomes" id="UP000197666">
    <property type="component" value="Unassembled WGS sequence"/>
</dbReference>
<organism evidence="1 2">
    <name type="scientific">Aspergillus niger</name>
    <dbReference type="NCBI Taxonomy" id="5061"/>
    <lineage>
        <taxon>Eukaryota</taxon>
        <taxon>Fungi</taxon>
        <taxon>Dikarya</taxon>
        <taxon>Ascomycota</taxon>
        <taxon>Pezizomycotina</taxon>
        <taxon>Eurotiomycetes</taxon>
        <taxon>Eurotiomycetidae</taxon>
        <taxon>Eurotiales</taxon>
        <taxon>Aspergillaceae</taxon>
        <taxon>Aspergillus</taxon>
        <taxon>Aspergillus subgen. Circumdati</taxon>
    </lineage>
</organism>
<sequence length="397" mass="45238">MAIKPPVVLEQLSEPDKKQRAILLKKLHDEPASSQLLAYFERLKEGSATWDVDTYIEGMKRLANLVGPERVIYYDEPLKGLHYPDTFAELWNKANPQQPITVYDRDIRYQCPPSWSNGLKDNHQVLTYEGEAPLGHGLNELLKGPTTIDCGMWVALLLWMGIRYLIGDDLFHAIFKFEKGGFIITQNWDEPINKAGTVGNLLYPFYDSPSLHKIAYFWESQTRIQIKTIHNHESYLAKHLGGLRRLENVVQVDDDYIIFDPGAPQAILSRSGLEEKLMKAYNAPQSFADAERTWMYTTFPTYVHPDFAPKNWGSLAEEAKKYANHTLNEIEWEGSKSDRENQDYHLVFNFQRLIDSLGEARHGSFSGAVNGDVLSRAKSLKLAAALDGLLLQLRLSP</sequence>
<dbReference type="EMBL" id="NKJJ02000008">
    <property type="protein sequence ID" value="TPR10150.1"/>
    <property type="molecule type" value="Genomic_DNA"/>
</dbReference>
<dbReference type="VEuPathDB" id="FungiDB:ASPNIDRAFT2_1108391"/>
<gene>
    <name evidence="1" type="ORF">CAN33_0055030</name>
</gene>
<dbReference type="VEuPathDB" id="FungiDB:ATCC64974_73700"/>
<name>A0A505IEA3_ASPNG</name>
<evidence type="ECO:0000313" key="2">
    <source>
        <dbReference type="Proteomes" id="UP000197666"/>
    </source>
</evidence>
<evidence type="ECO:0000313" key="1">
    <source>
        <dbReference type="EMBL" id="TPR10150.1"/>
    </source>
</evidence>